<comment type="caution">
    <text evidence="1">The sequence shown here is derived from an EMBL/GenBank/DDBJ whole genome shotgun (WGS) entry which is preliminary data.</text>
</comment>
<dbReference type="Proteomes" id="UP001138500">
    <property type="component" value="Unassembled WGS sequence"/>
</dbReference>
<feature type="non-terminal residue" evidence="1">
    <location>
        <position position="1"/>
    </location>
</feature>
<keyword evidence="2" id="KW-1185">Reference proteome</keyword>
<reference evidence="1 2" key="2">
    <citation type="journal article" date="2021" name="Curr. Genet.">
        <title>Genetic response to nitrogen starvation in the aggressive Eucalyptus foliar pathogen Teratosphaeria destructans.</title>
        <authorList>
            <person name="Havenga M."/>
            <person name="Wingfield B.D."/>
            <person name="Wingfield M.J."/>
            <person name="Dreyer L.L."/>
            <person name="Roets F."/>
            <person name="Aylward J."/>
        </authorList>
    </citation>
    <scope>NUCLEOTIDE SEQUENCE [LARGE SCALE GENOMIC DNA]</scope>
    <source>
        <strain evidence="1">CMW44962</strain>
    </source>
</reference>
<dbReference type="EMBL" id="RIBY02002601">
    <property type="protein sequence ID" value="KAH9808445.1"/>
    <property type="molecule type" value="Genomic_DNA"/>
</dbReference>
<reference evidence="1 2" key="1">
    <citation type="journal article" date="2018" name="IMA Fungus">
        <title>IMA Genome-F 10: Nine draft genome sequences of Claviceps purpurea s.lat., including C. arundinis, C. humidiphila, and C. cf. spartinae, pseudomolecules for the pitch canker pathogen Fusarium circinatum, draft genome of Davidsoniella eucalypti, Grosmannia galeiformis, Quambalaria eucalypti, and Teratosphaeria destructans.</title>
        <authorList>
            <person name="Wingfield B.D."/>
            <person name="Liu M."/>
            <person name="Nguyen H.D."/>
            <person name="Lane F.A."/>
            <person name="Morgan S.W."/>
            <person name="De Vos L."/>
            <person name="Wilken P.M."/>
            <person name="Duong T.A."/>
            <person name="Aylward J."/>
            <person name="Coetzee M.P."/>
            <person name="Dadej K."/>
            <person name="De Beer Z.W."/>
            <person name="Findlay W."/>
            <person name="Havenga M."/>
            <person name="Kolarik M."/>
            <person name="Menzies J.G."/>
            <person name="Naidoo K."/>
            <person name="Pochopski O."/>
            <person name="Shoukouhi P."/>
            <person name="Santana Q.C."/>
            <person name="Seifert K.A."/>
            <person name="Soal N."/>
            <person name="Steenkamp E.T."/>
            <person name="Tatham C.T."/>
            <person name="van der Nest M.A."/>
            <person name="Wingfield M.J."/>
        </authorList>
    </citation>
    <scope>NUCLEOTIDE SEQUENCE [LARGE SCALE GENOMIC DNA]</scope>
    <source>
        <strain evidence="1">CMW44962</strain>
    </source>
</reference>
<proteinExistence type="predicted"/>
<evidence type="ECO:0000313" key="2">
    <source>
        <dbReference type="Proteomes" id="UP001138500"/>
    </source>
</evidence>
<protein>
    <submittedName>
        <fullName evidence="1">Uncharacterized protein</fullName>
    </submittedName>
</protein>
<gene>
    <name evidence="1" type="ORF">Tdes44962_MAKER10455</name>
</gene>
<dbReference type="AlphaFoldDB" id="A0A9W7SHP3"/>
<sequence length="112" mass="11149">FAAVGQAHAGEDAGLDERALHEGVVDVVGSVGLLAGAESEVVAAAGHAEEVSGQVAVHVAEEGDAVVPVDVEGEGEDGLVAEFREQGLVGEGEVCGVCWSQEVGDAFPDVIG</sequence>
<evidence type="ECO:0000313" key="1">
    <source>
        <dbReference type="EMBL" id="KAH9808445.1"/>
    </source>
</evidence>
<organism evidence="1 2">
    <name type="scientific">Teratosphaeria destructans</name>
    <dbReference type="NCBI Taxonomy" id="418781"/>
    <lineage>
        <taxon>Eukaryota</taxon>
        <taxon>Fungi</taxon>
        <taxon>Dikarya</taxon>
        <taxon>Ascomycota</taxon>
        <taxon>Pezizomycotina</taxon>
        <taxon>Dothideomycetes</taxon>
        <taxon>Dothideomycetidae</taxon>
        <taxon>Mycosphaerellales</taxon>
        <taxon>Teratosphaeriaceae</taxon>
        <taxon>Teratosphaeria</taxon>
    </lineage>
</organism>
<accession>A0A9W7SHP3</accession>
<name>A0A9W7SHP3_9PEZI</name>